<dbReference type="PANTHER" id="PTHR43156:SF2">
    <property type="entry name" value="STAGE II SPORULATION PROTEIN E"/>
    <property type="match status" value="1"/>
</dbReference>
<feature type="transmembrane region" description="Helical" evidence="2">
    <location>
        <begin position="16"/>
        <end position="36"/>
    </location>
</feature>
<keyword evidence="5" id="KW-1185">Reference proteome</keyword>
<evidence type="ECO:0000259" key="3">
    <source>
        <dbReference type="PROSITE" id="PS50885"/>
    </source>
</evidence>
<accession>A0ABS3AV26</accession>
<dbReference type="InterPro" id="IPR052016">
    <property type="entry name" value="Bact_Sigma-Reg"/>
</dbReference>
<evidence type="ECO:0000313" key="5">
    <source>
        <dbReference type="Proteomes" id="UP000717534"/>
    </source>
</evidence>
<protein>
    <submittedName>
        <fullName evidence="4">SpoIIE family protein phosphatase</fullName>
    </submittedName>
</protein>
<dbReference type="SUPFAM" id="SSF158472">
    <property type="entry name" value="HAMP domain-like"/>
    <property type="match status" value="1"/>
</dbReference>
<dbReference type="InterPro" id="IPR001932">
    <property type="entry name" value="PPM-type_phosphatase-like_dom"/>
</dbReference>
<dbReference type="SUPFAM" id="SSF81606">
    <property type="entry name" value="PP2C-like"/>
    <property type="match status" value="1"/>
</dbReference>
<dbReference type="CDD" id="cd18774">
    <property type="entry name" value="PDC2_HK_sensor"/>
    <property type="match status" value="1"/>
</dbReference>
<evidence type="ECO:0000313" key="4">
    <source>
        <dbReference type="EMBL" id="MBN4068960.1"/>
    </source>
</evidence>
<dbReference type="PROSITE" id="PS50885">
    <property type="entry name" value="HAMP"/>
    <property type="match status" value="1"/>
</dbReference>
<dbReference type="InterPro" id="IPR036457">
    <property type="entry name" value="PPM-type-like_dom_sf"/>
</dbReference>
<name>A0ABS3AV26_9BACT</name>
<dbReference type="Gene3D" id="3.60.40.10">
    <property type="entry name" value="PPM-type phosphatase domain"/>
    <property type="match status" value="1"/>
</dbReference>
<evidence type="ECO:0000256" key="2">
    <source>
        <dbReference type="SAM" id="Phobius"/>
    </source>
</evidence>
<dbReference type="PANTHER" id="PTHR43156">
    <property type="entry name" value="STAGE II SPORULATION PROTEIN E-RELATED"/>
    <property type="match status" value="1"/>
</dbReference>
<comment type="caution">
    <text evidence="4">The sequence shown here is derived from an EMBL/GenBank/DDBJ whole genome shotgun (WGS) entry which is preliminary data.</text>
</comment>
<dbReference type="EMBL" id="JAFITO010000093">
    <property type="protein sequence ID" value="MBN4068960.1"/>
    <property type="molecule type" value="Genomic_DNA"/>
</dbReference>
<evidence type="ECO:0000256" key="1">
    <source>
        <dbReference type="ARBA" id="ARBA00022801"/>
    </source>
</evidence>
<gene>
    <name evidence="4" type="ORF">JYU06_05515</name>
</gene>
<keyword evidence="2" id="KW-0812">Transmembrane</keyword>
<dbReference type="SMART" id="SM00304">
    <property type="entry name" value="HAMP"/>
    <property type="match status" value="1"/>
</dbReference>
<dbReference type="Pfam" id="PF00672">
    <property type="entry name" value="HAMP"/>
    <property type="match status" value="1"/>
</dbReference>
<dbReference type="Pfam" id="PF07228">
    <property type="entry name" value="SpoIIE"/>
    <property type="match status" value="1"/>
</dbReference>
<sequence>MLKPDTLYPRSLQQKTVLFLLVPVFLFLTLAGFSGYRAMRALLLDQWGETALANLEKAAHQIDMQLHRPRQILSLLDGLSEKESASGIDEFIVERLSRLDGVVNVLVEWPEGGRNNSIRFMHRGTNRSWNKSWRFQNNKSMFDISSPVYDVKHGSETVSMVTDLIDKKNRTVGKVEVILDFKSLIAQTVQAPWWSIYQAFIVDQKGNILVDTNNNMDNTSIQQTGSFATSGILKQKTLNMLRDQTSGTVFGPGRPPEEVSGFYRLKEAPWTLVVIAPGDKILQPIIHFRKIYFLSSFLGIGVLLLFMRMMISRTTNSIKKLSQTAGDLAQGIFHEPLTVNSYDEVGELIRNFNTMTSQLQRGVQLQEAMAIASEVQLTLLPHEDYSENGLEVSGLSRYCDETGGDYYDFFRSCTHPEKFHIVVGDVVGHGIGAALLMATLRALVRANIDQPGTPEALIAKVNRQLFLDTASSGNFASLFYLCVDADACAIQWVRAGHDPAMLYTPETGKLIELDGKGIVLGLSEDFQYQTNSLALTPENSVLLIGSDGVWEAENAQGEQFGKERLKDLLRNSAHLSPRSLLNTITEAVDDFRKEVPLADDITLVAVSIDGKKLLCEV</sequence>
<dbReference type="Gene3D" id="1.10.8.500">
    <property type="entry name" value="HAMP domain in histidine kinase"/>
    <property type="match status" value="1"/>
</dbReference>
<keyword evidence="2" id="KW-0472">Membrane</keyword>
<dbReference type="Proteomes" id="UP000717534">
    <property type="component" value="Unassembled WGS sequence"/>
</dbReference>
<feature type="transmembrane region" description="Helical" evidence="2">
    <location>
        <begin position="291"/>
        <end position="311"/>
    </location>
</feature>
<dbReference type="CDD" id="cd06225">
    <property type="entry name" value="HAMP"/>
    <property type="match status" value="1"/>
</dbReference>
<dbReference type="InterPro" id="IPR003660">
    <property type="entry name" value="HAMP_dom"/>
</dbReference>
<dbReference type="Gene3D" id="3.30.450.20">
    <property type="entry name" value="PAS domain"/>
    <property type="match status" value="1"/>
</dbReference>
<keyword evidence="2" id="KW-1133">Transmembrane helix</keyword>
<feature type="domain" description="HAMP" evidence="3">
    <location>
        <begin position="312"/>
        <end position="364"/>
    </location>
</feature>
<organism evidence="4 5">
    <name type="scientific">Desulfotalea psychrophila</name>
    <dbReference type="NCBI Taxonomy" id="84980"/>
    <lineage>
        <taxon>Bacteria</taxon>
        <taxon>Pseudomonadati</taxon>
        <taxon>Thermodesulfobacteriota</taxon>
        <taxon>Desulfobulbia</taxon>
        <taxon>Desulfobulbales</taxon>
        <taxon>Desulfocapsaceae</taxon>
        <taxon>Desulfotalea</taxon>
    </lineage>
</organism>
<dbReference type="SMART" id="SM00331">
    <property type="entry name" value="PP2C_SIG"/>
    <property type="match status" value="1"/>
</dbReference>
<proteinExistence type="predicted"/>
<reference evidence="4 5" key="1">
    <citation type="submission" date="2021-02" db="EMBL/GenBank/DDBJ databases">
        <title>Activity-based single-cell genomes from oceanic crustal fluid captures similar information to metagenomic and metatranscriptomic surveys with orders of magnitude less sampling.</title>
        <authorList>
            <person name="D'Angelo T.S."/>
            <person name="Orcutt B.N."/>
        </authorList>
    </citation>
    <scope>NUCLEOTIDE SEQUENCE [LARGE SCALE GENOMIC DNA]</scope>
    <source>
        <strain evidence="4">AH-315-G02</strain>
    </source>
</reference>
<keyword evidence="1" id="KW-0378">Hydrolase</keyword>